<evidence type="ECO:0000259" key="1">
    <source>
        <dbReference type="Pfam" id="PF09992"/>
    </source>
</evidence>
<name>A0A2D0NH65_FLAN2</name>
<keyword evidence="3" id="KW-1185">Reference proteome</keyword>
<sequence>MTNWKHLGYLAILTILLASCGRSLRPAATSDLYRQITYRNLQTTSFFDSPQKISIAEIPEVLPGNEQWGVAYATDTLIRTSDFAQNERALVAINGGFFNMQEGGSVTYLEVDGQVINFTVNEAERWAKDSPVVKGALIVTGENELRIEPNRRADYYQRSPNERAVLITGPLLLQKGRRVALGTSDFINKRHPRSCVCTTTDQRILLVAVDGRNADAAGMSLPELQEFLLLQNCREAINLDGGGSTALWMAGRGIINSPSDKTGERPVANILYLNREK</sequence>
<dbReference type="OrthoDB" id="9809781at2"/>
<dbReference type="RefSeq" id="WP_099149438.1">
    <property type="nucleotide sequence ID" value="NZ_PDUD01000011.1"/>
</dbReference>
<dbReference type="PANTHER" id="PTHR40446:SF2">
    <property type="entry name" value="N-ACETYLGLUCOSAMINE-1-PHOSPHODIESTER ALPHA-N-ACETYLGLUCOSAMINIDASE"/>
    <property type="match status" value="1"/>
</dbReference>
<dbReference type="Pfam" id="PF09992">
    <property type="entry name" value="NAGPA"/>
    <property type="match status" value="1"/>
</dbReference>
<dbReference type="PROSITE" id="PS51257">
    <property type="entry name" value="PROKAR_LIPOPROTEIN"/>
    <property type="match status" value="1"/>
</dbReference>
<organism evidence="2 3">
    <name type="scientific">Flavilitoribacter nigricans (strain ATCC 23147 / DSM 23189 / NBRC 102662 / NCIMB 1420 / SS-2)</name>
    <name type="common">Lewinella nigricans</name>
    <dbReference type="NCBI Taxonomy" id="1122177"/>
    <lineage>
        <taxon>Bacteria</taxon>
        <taxon>Pseudomonadati</taxon>
        <taxon>Bacteroidota</taxon>
        <taxon>Saprospiria</taxon>
        <taxon>Saprospirales</taxon>
        <taxon>Lewinellaceae</taxon>
        <taxon>Flavilitoribacter</taxon>
    </lineage>
</organism>
<dbReference type="EMBL" id="PDUD01000011">
    <property type="protein sequence ID" value="PHN07103.1"/>
    <property type="molecule type" value="Genomic_DNA"/>
</dbReference>
<gene>
    <name evidence="2" type="ORF">CRP01_07695</name>
</gene>
<feature type="domain" description="Phosphodiester glycosidase" evidence="1">
    <location>
        <begin position="89"/>
        <end position="273"/>
    </location>
</feature>
<dbReference type="AlphaFoldDB" id="A0A2D0NH65"/>
<evidence type="ECO:0000313" key="2">
    <source>
        <dbReference type="EMBL" id="PHN07103.1"/>
    </source>
</evidence>
<evidence type="ECO:0000313" key="3">
    <source>
        <dbReference type="Proteomes" id="UP000223913"/>
    </source>
</evidence>
<dbReference type="PANTHER" id="PTHR40446">
    <property type="entry name" value="N-ACETYLGLUCOSAMINE-1-PHOSPHODIESTER ALPHA-N-ACETYLGLUCOSAMINIDASE"/>
    <property type="match status" value="1"/>
</dbReference>
<protein>
    <recommendedName>
        <fullName evidence="1">Phosphodiester glycosidase domain-containing protein</fullName>
    </recommendedName>
</protein>
<reference evidence="2 3" key="1">
    <citation type="submission" date="2017-10" db="EMBL/GenBank/DDBJ databases">
        <title>The draft genome sequence of Lewinella nigricans NBRC 102662.</title>
        <authorList>
            <person name="Wang K."/>
        </authorList>
    </citation>
    <scope>NUCLEOTIDE SEQUENCE [LARGE SCALE GENOMIC DNA]</scope>
    <source>
        <strain evidence="2 3">NBRC 102662</strain>
    </source>
</reference>
<proteinExistence type="predicted"/>
<dbReference type="InterPro" id="IPR018711">
    <property type="entry name" value="NAGPA"/>
</dbReference>
<dbReference type="Proteomes" id="UP000223913">
    <property type="component" value="Unassembled WGS sequence"/>
</dbReference>
<comment type="caution">
    <text evidence="2">The sequence shown here is derived from an EMBL/GenBank/DDBJ whole genome shotgun (WGS) entry which is preliminary data.</text>
</comment>
<accession>A0A2D0NH65</accession>